<dbReference type="PANTHER" id="PTHR38681:SF1">
    <property type="entry name" value="RETROVIRUS-RELATED POL POLYPROTEIN FROM TRANSPOSON 412-LIKE PROTEIN"/>
    <property type="match status" value="1"/>
</dbReference>
<gene>
    <name evidence="1" type="ORF">NPIL_500991</name>
</gene>
<accession>A0A8X6TT99</accession>
<evidence type="ECO:0000313" key="2">
    <source>
        <dbReference type="Proteomes" id="UP000887013"/>
    </source>
</evidence>
<evidence type="ECO:0000313" key="1">
    <source>
        <dbReference type="EMBL" id="GFT41861.1"/>
    </source>
</evidence>
<comment type="caution">
    <text evidence="1">The sequence shown here is derived from an EMBL/GenBank/DDBJ whole genome shotgun (WGS) entry which is preliminary data.</text>
</comment>
<dbReference type="PANTHER" id="PTHR38681">
    <property type="entry name" value="RETROVIRUS-RELATED POL POLYPROTEIN FROM TRANSPOSON 412-LIKE PROTEIN-RELATED"/>
    <property type="match status" value="1"/>
</dbReference>
<dbReference type="OrthoDB" id="6434010at2759"/>
<protein>
    <submittedName>
        <fullName evidence="1">Uncharacterized protein</fullName>
    </submittedName>
</protein>
<name>A0A8X6TT99_NEPPI</name>
<reference evidence="1" key="1">
    <citation type="submission" date="2020-08" db="EMBL/GenBank/DDBJ databases">
        <title>Multicomponent nature underlies the extraordinary mechanical properties of spider dragline silk.</title>
        <authorList>
            <person name="Kono N."/>
            <person name="Nakamura H."/>
            <person name="Mori M."/>
            <person name="Yoshida Y."/>
            <person name="Ohtoshi R."/>
            <person name="Malay A.D."/>
            <person name="Moran D.A.P."/>
            <person name="Tomita M."/>
            <person name="Numata K."/>
            <person name="Arakawa K."/>
        </authorList>
    </citation>
    <scope>NUCLEOTIDE SEQUENCE</scope>
</reference>
<organism evidence="1 2">
    <name type="scientific">Nephila pilipes</name>
    <name type="common">Giant wood spider</name>
    <name type="synonym">Nephila maculata</name>
    <dbReference type="NCBI Taxonomy" id="299642"/>
    <lineage>
        <taxon>Eukaryota</taxon>
        <taxon>Metazoa</taxon>
        <taxon>Ecdysozoa</taxon>
        <taxon>Arthropoda</taxon>
        <taxon>Chelicerata</taxon>
        <taxon>Arachnida</taxon>
        <taxon>Araneae</taxon>
        <taxon>Araneomorphae</taxon>
        <taxon>Entelegynae</taxon>
        <taxon>Araneoidea</taxon>
        <taxon>Nephilidae</taxon>
        <taxon>Nephila</taxon>
    </lineage>
</organism>
<proteinExistence type="predicted"/>
<dbReference type="Proteomes" id="UP000887013">
    <property type="component" value="Unassembled WGS sequence"/>
</dbReference>
<sequence length="98" mass="10999">MCLTTDKLSKVLSTNLLSLRASLPENRGCTSAELGYGKTLRLPGEFFDYTLADGNAAHLVEPLRHSMQQLKPKPNDSHTKQAVFVHKDLKTYTHVFVR</sequence>
<dbReference type="AlphaFoldDB" id="A0A8X6TT99"/>
<dbReference type="EMBL" id="BMAW01063789">
    <property type="protein sequence ID" value="GFT41861.1"/>
    <property type="molecule type" value="Genomic_DNA"/>
</dbReference>
<keyword evidence="2" id="KW-1185">Reference proteome</keyword>